<dbReference type="RefSeq" id="WP_027471608.1">
    <property type="nucleotide sequence ID" value="NZ_BAMD01000131.1"/>
</dbReference>
<dbReference type="InterPro" id="IPR027417">
    <property type="entry name" value="P-loop_NTPase"/>
</dbReference>
<dbReference type="Gene3D" id="3.40.50.300">
    <property type="entry name" value="P-loop containing nucleotide triphosphate hydrolases"/>
    <property type="match status" value="1"/>
</dbReference>
<dbReference type="OrthoDB" id="799824at2"/>
<comment type="caution">
    <text evidence="2">The sequence shown here is derived from an EMBL/GenBank/DDBJ whole genome shotgun (WGS) entry which is preliminary data.</text>
</comment>
<evidence type="ECO:0000313" key="3">
    <source>
        <dbReference type="Proteomes" id="UP000019402"/>
    </source>
</evidence>
<evidence type="ECO:0000313" key="2">
    <source>
        <dbReference type="EMBL" id="GAF05817.1"/>
    </source>
</evidence>
<dbReference type="STRING" id="869213.GCA_000517085_01904"/>
<dbReference type="GO" id="GO:0016887">
    <property type="term" value="F:ATP hydrolysis activity"/>
    <property type="evidence" value="ECO:0007669"/>
    <property type="project" value="InterPro"/>
</dbReference>
<organism evidence="2 3">
    <name type="scientific">Saccharicrinis fermentans DSM 9555 = JCM 21142</name>
    <dbReference type="NCBI Taxonomy" id="869213"/>
    <lineage>
        <taxon>Bacteria</taxon>
        <taxon>Pseudomonadati</taxon>
        <taxon>Bacteroidota</taxon>
        <taxon>Bacteroidia</taxon>
        <taxon>Marinilabiliales</taxon>
        <taxon>Marinilabiliaceae</taxon>
        <taxon>Saccharicrinis</taxon>
    </lineage>
</organism>
<sequence>MNISKEFKTKVREAVLANRENYGGSDSDYAKTLGINNSVYSRIKKGEVERVLSDTTWITIGRELDVKLHESQWKVARTSVYDNIESSLSFCKELSKSMILADDCGIGKTFCARHVVRKMKNAFYVDCSQAKTKQQFIRLLAKTVGVDSRGLYREVKGNLKYYLNLLVKPVVVLDEAGDLDYNAFLELKELWNSTEGSCGWYMIGADGLRAKINRGINNKKVGYAEIFSRFSDEFVQLVPASIADKKAFYSNLIGAVAAANTNDKAKVNKLIKRCLDKEATLRYLETLIKLG</sequence>
<reference evidence="2 3" key="1">
    <citation type="journal article" date="2014" name="Genome Announc.">
        <title>Draft Genome Sequence of Cytophaga fermentans JCM 21142T, a Facultative Anaerobe Isolated from Marine Mud.</title>
        <authorList>
            <person name="Starns D."/>
            <person name="Oshima K."/>
            <person name="Suda W."/>
            <person name="Iino T."/>
            <person name="Yuki M."/>
            <person name="Inoue J."/>
            <person name="Kitamura K."/>
            <person name="Iida T."/>
            <person name="Darby A."/>
            <person name="Hattori M."/>
            <person name="Ohkuma M."/>
        </authorList>
    </citation>
    <scope>NUCLEOTIDE SEQUENCE [LARGE SCALE GENOMIC DNA]</scope>
    <source>
        <strain evidence="2 3">JCM 21142</strain>
    </source>
</reference>
<dbReference type="AlphaFoldDB" id="W7YBK4"/>
<protein>
    <recommendedName>
        <fullName evidence="1">ORC1/DEAH AAA+ ATPase domain-containing protein</fullName>
    </recommendedName>
</protein>
<evidence type="ECO:0000259" key="1">
    <source>
        <dbReference type="Pfam" id="PF13401"/>
    </source>
</evidence>
<proteinExistence type="predicted"/>
<dbReference type="Pfam" id="PF13401">
    <property type="entry name" value="AAA_22"/>
    <property type="match status" value="1"/>
</dbReference>
<dbReference type="Proteomes" id="UP000019402">
    <property type="component" value="Unassembled WGS sequence"/>
</dbReference>
<dbReference type="eggNOG" id="COG2842">
    <property type="taxonomic scope" value="Bacteria"/>
</dbReference>
<feature type="domain" description="ORC1/DEAH AAA+ ATPase" evidence="1">
    <location>
        <begin position="105"/>
        <end position="210"/>
    </location>
</feature>
<accession>W7YBK4</accession>
<dbReference type="InterPro" id="IPR049945">
    <property type="entry name" value="AAA_22"/>
</dbReference>
<dbReference type="EMBL" id="BAMD01000131">
    <property type="protein sequence ID" value="GAF05817.1"/>
    <property type="molecule type" value="Genomic_DNA"/>
</dbReference>
<dbReference type="SUPFAM" id="SSF52540">
    <property type="entry name" value="P-loop containing nucleoside triphosphate hydrolases"/>
    <property type="match status" value="1"/>
</dbReference>
<gene>
    <name evidence="2" type="ORF">JCM21142_114571</name>
</gene>
<name>W7YBK4_9BACT</name>
<keyword evidence="3" id="KW-1185">Reference proteome</keyword>